<feature type="transmembrane region" description="Helical" evidence="1">
    <location>
        <begin position="86"/>
        <end position="107"/>
    </location>
</feature>
<feature type="transmembrane region" description="Helical" evidence="1">
    <location>
        <begin position="194"/>
        <end position="213"/>
    </location>
</feature>
<feature type="transmembrane region" description="Helical" evidence="1">
    <location>
        <begin position="56"/>
        <end position="80"/>
    </location>
</feature>
<dbReference type="EMBL" id="JACOQH010000008">
    <property type="protein sequence ID" value="MBC5754488.1"/>
    <property type="molecule type" value="Genomic_DNA"/>
</dbReference>
<organism evidence="2 3">
    <name type="scientific">Roseburia yibonii</name>
    <dbReference type="NCBI Taxonomy" id="2763063"/>
    <lineage>
        <taxon>Bacteria</taxon>
        <taxon>Bacillati</taxon>
        <taxon>Bacillota</taxon>
        <taxon>Clostridia</taxon>
        <taxon>Lachnospirales</taxon>
        <taxon>Lachnospiraceae</taxon>
        <taxon>Roseburia</taxon>
    </lineage>
</organism>
<comment type="caution">
    <text evidence="2">The sequence shown here is derived from an EMBL/GenBank/DDBJ whole genome shotgun (WGS) entry which is preliminary data.</text>
</comment>
<dbReference type="InterPro" id="IPR036938">
    <property type="entry name" value="PAP2/HPO_sf"/>
</dbReference>
<name>A0ABR7IC23_9FIRM</name>
<keyword evidence="1" id="KW-0812">Transmembrane</keyword>
<feature type="transmembrane region" description="Helical" evidence="1">
    <location>
        <begin position="16"/>
        <end position="35"/>
    </location>
</feature>
<keyword evidence="1" id="KW-1133">Transmembrane helix</keyword>
<accession>A0ABR7IC23</accession>
<keyword evidence="1" id="KW-0472">Membrane</keyword>
<gene>
    <name evidence="2" type="ORF">H8Z76_10770</name>
</gene>
<protein>
    <submittedName>
        <fullName evidence="2">Phosphatase PAP2 family protein</fullName>
    </submittedName>
</protein>
<proteinExistence type="predicted"/>
<evidence type="ECO:0000313" key="3">
    <source>
        <dbReference type="Proteomes" id="UP000621540"/>
    </source>
</evidence>
<feature type="transmembrane region" description="Helical" evidence="1">
    <location>
        <begin position="171"/>
        <end position="188"/>
    </location>
</feature>
<evidence type="ECO:0000256" key="1">
    <source>
        <dbReference type="SAM" id="Phobius"/>
    </source>
</evidence>
<reference evidence="2 3" key="1">
    <citation type="submission" date="2020-08" db="EMBL/GenBank/DDBJ databases">
        <title>Genome public.</title>
        <authorList>
            <person name="Liu C."/>
            <person name="Sun Q."/>
        </authorList>
    </citation>
    <scope>NUCLEOTIDE SEQUENCE [LARGE SCALE GENOMIC DNA]</scope>
    <source>
        <strain evidence="2 3">BX0805</strain>
    </source>
</reference>
<keyword evidence="3" id="KW-1185">Reference proteome</keyword>
<dbReference type="SUPFAM" id="SSF48317">
    <property type="entry name" value="Acid phosphatase/Vanadium-dependent haloperoxidase"/>
    <property type="match status" value="1"/>
</dbReference>
<dbReference type="Proteomes" id="UP000621540">
    <property type="component" value="Unassembled WGS sequence"/>
</dbReference>
<sequence length="226" mass="26653">MKTLSKERFMAWFQKYKHGLLLLYFLIYLPWFQYLEKKVTVHFNVIHMAIDDYIPFIEFFVIPYFLWFFYIAFAMAYFFLHSTTDWYKLCAFLFTGMTVFLIFSTIYPNGQYLRPTTFARDNICVDLVKWLYATDTPTNLFPSIHVYNSLGVHIAIINSECFKNKKGVRRLSFVLMASIILATMFLKQHSVFDVITAFVLAAVAHSVIYGHAFQKAEDQVLQEQLP</sequence>
<dbReference type="RefSeq" id="WP_147618885.1">
    <property type="nucleotide sequence ID" value="NZ_JACOQH010000008.1"/>
</dbReference>
<evidence type="ECO:0000313" key="2">
    <source>
        <dbReference type="EMBL" id="MBC5754488.1"/>
    </source>
</evidence>